<accession>A0A399E4L3</accession>
<dbReference type="Gene3D" id="3.40.1530.10">
    <property type="entry name" value="TTHA1528-like"/>
    <property type="match status" value="1"/>
</dbReference>
<dbReference type="AlphaFoldDB" id="A0A399E4L3"/>
<name>A0A399E4L3_9DEIN</name>
<evidence type="ECO:0000313" key="1">
    <source>
        <dbReference type="EMBL" id="RIH77670.1"/>
    </source>
</evidence>
<evidence type="ECO:0000313" key="2">
    <source>
        <dbReference type="Proteomes" id="UP000265715"/>
    </source>
</evidence>
<sequence length="139" mass="15153">MELNVVGLRAAPKETLEDLQQALRGASFERLIVTLVTDWQDQRGKARYAVFARGGVKTPVLSLDAFGPAFGAPGDDALAALVQWLQEKGVTHFYEVVLPPSEYAAVFVEDPEAAYQQLVAAANPTDPVLYLKKGYTSRT</sequence>
<dbReference type="InterPro" id="IPR036828">
    <property type="entry name" value="TTHA1528-like_sf"/>
</dbReference>
<keyword evidence="2" id="KW-1185">Reference proteome</keyword>
<dbReference type="InterPro" id="IPR024443">
    <property type="entry name" value="DUF3197"/>
</dbReference>
<reference evidence="1 2" key="1">
    <citation type="submission" date="2018-08" db="EMBL/GenBank/DDBJ databases">
        <title>Meiothermus terrae DSM 26712 genome sequencing project.</title>
        <authorList>
            <person name="Da Costa M.S."/>
            <person name="Albuquerque L."/>
            <person name="Raposo P."/>
            <person name="Froufe H.J.C."/>
            <person name="Barroso C.S."/>
            <person name="Egas C."/>
        </authorList>
    </citation>
    <scope>NUCLEOTIDE SEQUENCE [LARGE SCALE GENOMIC DNA]</scope>
    <source>
        <strain evidence="1 2">DSM 26712</strain>
    </source>
</reference>
<gene>
    <name evidence="1" type="ORF">Mterra_03742</name>
</gene>
<dbReference type="Proteomes" id="UP000265715">
    <property type="component" value="Unassembled WGS sequence"/>
</dbReference>
<comment type="caution">
    <text evidence="1">The sequence shown here is derived from an EMBL/GenBank/DDBJ whole genome shotgun (WGS) entry which is preliminary data.</text>
</comment>
<protein>
    <submittedName>
        <fullName evidence="1">Uncharacterized protein</fullName>
    </submittedName>
</protein>
<dbReference type="SUPFAM" id="SSF143592">
    <property type="entry name" value="TTHA1528-like"/>
    <property type="match status" value="1"/>
</dbReference>
<dbReference type="Pfam" id="PF11432">
    <property type="entry name" value="DUF3197"/>
    <property type="match status" value="1"/>
</dbReference>
<dbReference type="RefSeq" id="WP_119316603.1">
    <property type="nucleotide sequence ID" value="NZ_QXDL01000281.1"/>
</dbReference>
<proteinExistence type="predicted"/>
<dbReference type="OrthoDB" id="26119at2"/>
<organism evidence="1 2">
    <name type="scientific">Calidithermus terrae</name>
    <dbReference type="NCBI Taxonomy" id="1408545"/>
    <lineage>
        <taxon>Bacteria</taxon>
        <taxon>Thermotogati</taxon>
        <taxon>Deinococcota</taxon>
        <taxon>Deinococci</taxon>
        <taxon>Thermales</taxon>
        <taxon>Thermaceae</taxon>
        <taxon>Calidithermus</taxon>
    </lineage>
</organism>
<dbReference type="EMBL" id="QXDL01000281">
    <property type="protein sequence ID" value="RIH77670.1"/>
    <property type="molecule type" value="Genomic_DNA"/>
</dbReference>